<name>A0AAD7AIP4_9AGAR</name>
<dbReference type="Proteomes" id="UP001218218">
    <property type="component" value="Unassembled WGS sequence"/>
</dbReference>
<dbReference type="AlphaFoldDB" id="A0AAD7AIP4"/>
<sequence>MAITTLESHHRRNSVVILEPVSCNLPHLPPPPYSQNPLLPGDGTDNLKVSRTMSRCPQTTKRLRLDAVNSERAFLDIRHAVFTPPLFSRNSRFPSRSLPPPGLRGCNLDAVDAKVFKVGDRVRVRHLNISPEQSSWSEWQRGEVVSYMPMRVYLGNFGHAYCVRVVKFGQDNVQRYVQFLGEICPDDDLDHEEDFLTAEECRKRRQKANYIYTRIPSDKSISGLPHKNVWTPAEILSWVKPGHIFVRSLAGPTAGEKLVVKEAIPYTLEAAVACRKHGQFVIGPTGQLFLTDIAIKPLKKAQLDPSAVALPSLSALTPPFQQ</sequence>
<dbReference type="EMBL" id="JARIHO010000006">
    <property type="protein sequence ID" value="KAJ7359120.1"/>
    <property type="molecule type" value="Genomic_DNA"/>
</dbReference>
<organism evidence="1 2">
    <name type="scientific">Mycena albidolilacea</name>
    <dbReference type="NCBI Taxonomy" id="1033008"/>
    <lineage>
        <taxon>Eukaryota</taxon>
        <taxon>Fungi</taxon>
        <taxon>Dikarya</taxon>
        <taxon>Basidiomycota</taxon>
        <taxon>Agaricomycotina</taxon>
        <taxon>Agaricomycetes</taxon>
        <taxon>Agaricomycetidae</taxon>
        <taxon>Agaricales</taxon>
        <taxon>Marasmiineae</taxon>
        <taxon>Mycenaceae</taxon>
        <taxon>Mycena</taxon>
    </lineage>
</organism>
<keyword evidence="2" id="KW-1185">Reference proteome</keyword>
<protein>
    <submittedName>
        <fullName evidence="1">Uncharacterized protein</fullName>
    </submittedName>
</protein>
<gene>
    <name evidence="1" type="ORF">DFH08DRAFT_1074685</name>
</gene>
<evidence type="ECO:0000313" key="2">
    <source>
        <dbReference type="Proteomes" id="UP001218218"/>
    </source>
</evidence>
<proteinExistence type="predicted"/>
<accession>A0AAD7AIP4</accession>
<evidence type="ECO:0000313" key="1">
    <source>
        <dbReference type="EMBL" id="KAJ7359120.1"/>
    </source>
</evidence>
<reference evidence="1" key="1">
    <citation type="submission" date="2023-03" db="EMBL/GenBank/DDBJ databases">
        <title>Massive genome expansion in bonnet fungi (Mycena s.s.) driven by repeated elements and novel gene families across ecological guilds.</title>
        <authorList>
            <consortium name="Lawrence Berkeley National Laboratory"/>
            <person name="Harder C.B."/>
            <person name="Miyauchi S."/>
            <person name="Viragh M."/>
            <person name="Kuo A."/>
            <person name="Thoen E."/>
            <person name="Andreopoulos B."/>
            <person name="Lu D."/>
            <person name="Skrede I."/>
            <person name="Drula E."/>
            <person name="Henrissat B."/>
            <person name="Morin E."/>
            <person name="Kohler A."/>
            <person name="Barry K."/>
            <person name="LaButti K."/>
            <person name="Morin E."/>
            <person name="Salamov A."/>
            <person name="Lipzen A."/>
            <person name="Mereny Z."/>
            <person name="Hegedus B."/>
            <person name="Baldrian P."/>
            <person name="Stursova M."/>
            <person name="Weitz H."/>
            <person name="Taylor A."/>
            <person name="Grigoriev I.V."/>
            <person name="Nagy L.G."/>
            <person name="Martin F."/>
            <person name="Kauserud H."/>
        </authorList>
    </citation>
    <scope>NUCLEOTIDE SEQUENCE</scope>
    <source>
        <strain evidence="1">CBHHK002</strain>
    </source>
</reference>
<comment type="caution">
    <text evidence="1">The sequence shown here is derived from an EMBL/GenBank/DDBJ whole genome shotgun (WGS) entry which is preliminary data.</text>
</comment>